<dbReference type="Gramene" id="OBART09G20170.1">
    <property type="protein sequence ID" value="OBART09G20170.1"/>
    <property type="gene ID" value="OBART09G20170"/>
</dbReference>
<dbReference type="Proteomes" id="UP000026960">
    <property type="component" value="Chromosome 9"/>
</dbReference>
<keyword evidence="3" id="KW-1185">Reference proteome</keyword>
<feature type="region of interest" description="Disordered" evidence="1">
    <location>
        <begin position="256"/>
        <end position="277"/>
    </location>
</feature>
<dbReference type="AlphaFoldDB" id="A0A0D3HA87"/>
<name>A0A0D3HA87_9ORYZ</name>
<dbReference type="HOGENOM" id="CLU_1006024_0_0_1"/>
<dbReference type="PANTHER" id="PTHR33074">
    <property type="entry name" value="EXPRESSED PROTEIN-RELATED"/>
    <property type="match status" value="1"/>
</dbReference>
<evidence type="ECO:0000313" key="2">
    <source>
        <dbReference type="EnsemblPlants" id="OBART09G20170.1"/>
    </source>
</evidence>
<accession>A0A0D3HA87</accession>
<dbReference type="PANTHER" id="PTHR33074:SF139">
    <property type="entry name" value="OS09G0567000 PROTEIN"/>
    <property type="match status" value="1"/>
</dbReference>
<organism evidence="2">
    <name type="scientific">Oryza barthii</name>
    <dbReference type="NCBI Taxonomy" id="65489"/>
    <lineage>
        <taxon>Eukaryota</taxon>
        <taxon>Viridiplantae</taxon>
        <taxon>Streptophyta</taxon>
        <taxon>Embryophyta</taxon>
        <taxon>Tracheophyta</taxon>
        <taxon>Spermatophyta</taxon>
        <taxon>Magnoliopsida</taxon>
        <taxon>Liliopsida</taxon>
        <taxon>Poales</taxon>
        <taxon>Poaceae</taxon>
        <taxon>BOP clade</taxon>
        <taxon>Oryzoideae</taxon>
        <taxon>Oryzeae</taxon>
        <taxon>Oryzinae</taxon>
        <taxon>Oryza</taxon>
    </lineage>
</organism>
<evidence type="ECO:0000256" key="1">
    <source>
        <dbReference type="SAM" id="MobiDB-lite"/>
    </source>
</evidence>
<evidence type="ECO:0008006" key="4">
    <source>
        <dbReference type="Google" id="ProtNLM"/>
    </source>
</evidence>
<reference evidence="2" key="2">
    <citation type="submission" date="2015-03" db="UniProtKB">
        <authorList>
            <consortium name="EnsemblPlants"/>
        </authorList>
    </citation>
    <scope>IDENTIFICATION</scope>
</reference>
<reference evidence="2" key="1">
    <citation type="journal article" date="2009" name="Rice">
        <title>De Novo Next Generation Sequencing of Plant Genomes.</title>
        <authorList>
            <person name="Rounsley S."/>
            <person name="Marri P.R."/>
            <person name="Yu Y."/>
            <person name="He R."/>
            <person name="Sisneros N."/>
            <person name="Goicoechea J.L."/>
            <person name="Lee S.J."/>
            <person name="Angelova A."/>
            <person name="Kudrna D."/>
            <person name="Luo M."/>
            <person name="Affourtit J."/>
            <person name="Desany B."/>
            <person name="Knight J."/>
            <person name="Niazi F."/>
            <person name="Egholm M."/>
            <person name="Wing R.A."/>
        </authorList>
    </citation>
    <scope>NUCLEOTIDE SEQUENCE [LARGE SCALE GENOMIC DNA]</scope>
    <source>
        <strain evidence="2">cv. IRGC 105608</strain>
    </source>
</reference>
<protein>
    <recommendedName>
        <fullName evidence="4">DUF1618 domain-containing protein</fullName>
    </recommendedName>
</protein>
<dbReference type="EnsemblPlants" id="OBART09G20170.1">
    <property type="protein sequence ID" value="OBART09G20170.1"/>
    <property type="gene ID" value="OBART09G20170"/>
</dbReference>
<feature type="compositionally biased region" description="Basic residues" evidence="1">
    <location>
        <begin position="14"/>
        <end position="24"/>
    </location>
</feature>
<evidence type="ECO:0000313" key="3">
    <source>
        <dbReference type="Proteomes" id="UP000026960"/>
    </source>
</evidence>
<proteinExistence type="predicted"/>
<sequence length="277" mass="30879">MEVGKPIKDSSLRHPAHGRDVHKKSRRPWALLDKTAYFADICNATTATSKTREGHEIPRMTLPLLASWVSLTFGVASCLSMCFMTNLRQATSHCLHESGIGIDEGNASDVRDIAIDLEGCINYVEFEFKGLPHPQRDSGSYIADGWTAAKWSWLLAHGLPPTFLSNLTSYDAYPAKLRHCPSSSTKLAKAPCGLHDAHLVHLMAKIEDRAHKAWILPIDLRNGVIQQPSDFAGADRTFGISETYVQTTISRYPRRKRRHRRRTGNNNNAIVPAVLDN</sequence>
<feature type="compositionally biased region" description="Basic and acidic residues" evidence="1">
    <location>
        <begin position="1"/>
        <end position="12"/>
    </location>
</feature>
<dbReference type="PaxDb" id="65489-OBART09G20170.1"/>
<feature type="region of interest" description="Disordered" evidence="1">
    <location>
        <begin position="1"/>
        <end position="24"/>
    </location>
</feature>